<evidence type="ECO:0000256" key="2">
    <source>
        <dbReference type="ARBA" id="ARBA00022679"/>
    </source>
</evidence>
<evidence type="ECO:0000313" key="4">
    <source>
        <dbReference type="Proteomes" id="UP001152300"/>
    </source>
</evidence>
<evidence type="ECO:0000256" key="1">
    <source>
        <dbReference type="ARBA" id="ARBA00022676"/>
    </source>
</evidence>
<protein>
    <recommendedName>
        <fullName evidence="5">Glycosyltransferase family 1 protein</fullName>
    </recommendedName>
</protein>
<dbReference type="Proteomes" id="UP001152300">
    <property type="component" value="Unassembled WGS sequence"/>
</dbReference>
<proteinExistence type="predicted"/>
<dbReference type="Pfam" id="PF00201">
    <property type="entry name" value="UDPGT"/>
    <property type="match status" value="1"/>
</dbReference>
<dbReference type="CDD" id="cd03784">
    <property type="entry name" value="GT1_Gtf-like"/>
    <property type="match status" value="1"/>
</dbReference>
<name>A0A9X0DMB6_9HELO</name>
<evidence type="ECO:0000313" key="3">
    <source>
        <dbReference type="EMBL" id="KAJ8068866.1"/>
    </source>
</evidence>
<sequence>MFRRPFHFALAAAFAYIAYLFAGSVTQSEKHITKQHGEWPGKNNTVLFLTNSEHGLANVLLATSHALLVEHNDFDIHFVSFEKLKNDITTISQFAAENSGSERAITFHDLKGPSFEKALKDNGIGVDQAINAPGLTGLGKFCSNMQHWLIPWTAPDYLGLYKEISGILETVDPIVVAVDPLFGPGIDAVRAQGRNHAIISPNSLKDNFVQFQPRVAALWKYPALSSAYTYPVPWYLIPSNIYMNLRLAYTVLVAPAITGNVVEEKRSYLKENGIANPLDMFTVYHKDYPWLTQSSQELDFPFDIIPENVIQCGPIYLSTAPASEQDPELAEWLKTSPTALINLGSTVNYDELAATEMAKAIKILLDNSTVQVLWKFNKRHEFTDQFLDILSSDLKSGRVRMSNWIKVDPAALLETGNIIVSVHHGGANCFHEAIGTGIPQVVLPMWIDLYDFAVRVEYLGVGVWGSRSAAPYWKAEELSSAFLKLVGDSDEAVSMRKRALELSRPYKEKPGRITAAHELAKLARLASTS</sequence>
<dbReference type="AlphaFoldDB" id="A0A9X0DMB6"/>
<accession>A0A9X0DMB6</accession>
<keyword evidence="4" id="KW-1185">Reference proteome</keyword>
<evidence type="ECO:0008006" key="5">
    <source>
        <dbReference type="Google" id="ProtNLM"/>
    </source>
</evidence>
<reference evidence="3" key="1">
    <citation type="submission" date="2022-11" db="EMBL/GenBank/DDBJ databases">
        <title>Genome Resource of Sclerotinia nivalis Strain SnTB1, a Plant Pathogen Isolated from American Ginseng.</title>
        <authorList>
            <person name="Fan S."/>
        </authorList>
    </citation>
    <scope>NUCLEOTIDE SEQUENCE</scope>
    <source>
        <strain evidence="3">SnTB1</strain>
    </source>
</reference>
<dbReference type="GO" id="GO:0008194">
    <property type="term" value="F:UDP-glycosyltransferase activity"/>
    <property type="evidence" value="ECO:0007669"/>
    <property type="project" value="InterPro"/>
</dbReference>
<organism evidence="3 4">
    <name type="scientific">Sclerotinia nivalis</name>
    <dbReference type="NCBI Taxonomy" id="352851"/>
    <lineage>
        <taxon>Eukaryota</taxon>
        <taxon>Fungi</taxon>
        <taxon>Dikarya</taxon>
        <taxon>Ascomycota</taxon>
        <taxon>Pezizomycotina</taxon>
        <taxon>Leotiomycetes</taxon>
        <taxon>Helotiales</taxon>
        <taxon>Sclerotiniaceae</taxon>
        <taxon>Sclerotinia</taxon>
    </lineage>
</organism>
<comment type="caution">
    <text evidence="3">The sequence shown here is derived from an EMBL/GenBank/DDBJ whole genome shotgun (WGS) entry which is preliminary data.</text>
</comment>
<keyword evidence="2" id="KW-0808">Transferase</keyword>
<dbReference type="InterPro" id="IPR002213">
    <property type="entry name" value="UDP_glucos_trans"/>
</dbReference>
<dbReference type="EMBL" id="JAPEIS010000002">
    <property type="protein sequence ID" value="KAJ8068866.1"/>
    <property type="molecule type" value="Genomic_DNA"/>
</dbReference>
<dbReference type="OrthoDB" id="407298at2759"/>
<dbReference type="PANTHER" id="PTHR48043">
    <property type="entry name" value="EG:EG0003.4 PROTEIN-RELATED"/>
    <property type="match status" value="1"/>
</dbReference>
<dbReference type="PANTHER" id="PTHR48043:SF145">
    <property type="entry name" value="FI06409P-RELATED"/>
    <property type="match status" value="1"/>
</dbReference>
<dbReference type="InterPro" id="IPR050271">
    <property type="entry name" value="UDP-glycosyltransferase"/>
</dbReference>
<keyword evidence="1" id="KW-0328">Glycosyltransferase</keyword>
<dbReference type="SUPFAM" id="SSF53756">
    <property type="entry name" value="UDP-Glycosyltransferase/glycogen phosphorylase"/>
    <property type="match status" value="1"/>
</dbReference>
<dbReference type="Gene3D" id="3.40.50.2000">
    <property type="entry name" value="Glycogen Phosphorylase B"/>
    <property type="match status" value="2"/>
</dbReference>
<gene>
    <name evidence="3" type="ORF">OCU04_002550</name>
</gene>